<dbReference type="OrthoDB" id="432970at2759"/>
<evidence type="ECO:0000256" key="2">
    <source>
        <dbReference type="ARBA" id="ARBA00022771"/>
    </source>
</evidence>
<proteinExistence type="predicted"/>
<feature type="domain" description="MYND-type" evidence="6">
    <location>
        <begin position="89"/>
        <end position="125"/>
    </location>
</feature>
<keyword evidence="2 4" id="KW-0863">Zinc-finger</keyword>
<gene>
    <name evidence="7" type="ORF">CAPTEDRAFT_222728</name>
</gene>
<dbReference type="PROSITE" id="PS01360">
    <property type="entry name" value="ZF_MYND_1"/>
    <property type="match status" value="1"/>
</dbReference>
<accession>R7T9U1</accession>
<reference evidence="7 9" key="2">
    <citation type="journal article" date="2013" name="Nature">
        <title>Insights into bilaterian evolution from three spiralian genomes.</title>
        <authorList>
            <person name="Simakov O."/>
            <person name="Marletaz F."/>
            <person name="Cho S.J."/>
            <person name="Edsinger-Gonzales E."/>
            <person name="Havlak P."/>
            <person name="Hellsten U."/>
            <person name="Kuo D.H."/>
            <person name="Larsson T."/>
            <person name="Lv J."/>
            <person name="Arendt D."/>
            <person name="Savage R."/>
            <person name="Osoegawa K."/>
            <person name="de Jong P."/>
            <person name="Grimwood J."/>
            <person name="Chapman J.A."/>
            <person name="Shapiro H."/>
            <person name="Aerts A."/>
            <person name="Otillar R.P."/>
            <person name="Terry A.Y."/>
            <person name="Boore J.L."/>
            <person name="Grigoriev I.V."/>
            <person name="Lindberg D.R."/>
            <person name="Seaver E.C."/>
            <person name="Weisblat D.A."/>
            <person name="Putnam N.H."/>
            <person name="Rokhsar D.S."/>
        </authorList>
    </citation>
    <scope>NUCLEOTIDE SEQUENCE</scope>
    <source>
        <strain evidence="7 9">I ESC-2004</strain>
    </source>
</reference>
<dbReference type="EMBL" id="KB310915">
    <property type="protein sequence ID" value="ELT90474.1"/>
    <property type="molecule type" value="Genomic_DNA"/>
</dbReference>
<dbReference type="Gene3D" id="6.10.140.2220">
    <property type="match status" value="1"/>
</dbReference>
<evidence type="ECO:0000259" key="6">
    <source>
        <dbReference type="PROSITE" id="PS50865"/>
    </source>
</evidence>
<evidence type="ECO:0000256" key="4">
    <source>
        <dbReference type="PROSITE-ProRule" id="PRU00134"/>
    </source>
</evidence>
<dbReference type="AlphaFoldDB" id="R7T9U1"/>
<reference evidence="9" key="1">
    <citation type="submission" date="2012-12" db="EMBL/GenBank/DDBJ databases">
        <authorList>
            <person name="Hellsten U."/>
            <person name="Grimwood J."/>
            <person name="Chapman J.A."/>
            <person name="Shapiro H."/>
            <person name="Aerts A."/>
            <person name="Otillar R.P."/>
            <person name="Terry A.Y."/>
            <person name="Boore J.L."/>
            <person name="Simakov O."/>
            <person name="Marletaz F."/>
            <person name="Cho S.-J."/>
            <person name="Edsinger-Gonzales E."/>
            <person name="Havlak P."/>
            <person name="Kuo D.-H."/>
            <person name="Larsson T."/>
            <person name="Lv J."/>
            <person name="Arendt D."/>
            <person name="Savage R."/>
            <person name="Osoegawa K."/>
            <person name="de Jong P."/>
            <person name="Lindberg D.R."/>
            <person name="Seaver E.C."/>
            <person name="Weisblat D.A."/>
            <person name="Putnam N.H."/>
            <person name="Grigoriev I.V."/>
            <person name="Rokhsar D.S."/>
        </authorList>
    </citation>
    <scope>NUCLEOTIDE SEQUENCE</scope>
    <source>
        <strain evidence="9">I ESC-2004</strain>
    </source>
</reference>
<evidence type="ECO:0000256" key="3">
    <source>
        <dbReference type="ARBA" id="ARBA00022833"/>
    </source>
</evidence>
<name>R7T9U1_CAPTE</name>
<evidence type="ECO:0000313" key="8">
    <source>
        <dbReference type="EnsemblMetazoa" id="CapteP222728"/>
    </source>
</evidence>
<dbReference type="PROSITE" id="PS50865">
    <property type="entry name" value="ZF_MYND_2"/>
    <property type="match status" value="1"/>
</dbReference>
<dbReference type="GO" id="GO:0008270">
    <property type="term" value="F:zinc ion binding"/>
    <property type="evidence" value="ECO:0007669"/>
    <property type="project" value="UniProtKB-KW"/>
</dbReference>
<dbReference type="STRING" id="283909.R7T9U1"/>
<keyword evidence="9" id="KW-1185">Reference proteome</keyword>
<dbReference type="HOGENOM" id="CLU_1961679_0_0_1"/>
<keyword evidence="1" id="KW-0479">Metal-binding</keyword>
<protein>
    <recommendedName>
        <fullName evidence="6">MYND-type domain-containing protein</fullName>
    </recommendedName>
</protein>
<dbReference type="Pfam" id="PF01753">
    <property type="entry name" value="zf-MYND"/>
    <property type="match status" value="1"/>
</dbReference>
<dbReference type="EMBL" id="AMQN01003108">
    <property type="status" value="NOT_ANNOTATED_CDS"/>
    <property type="molecule type" value="Genomic_DNA"/>
</dbReference>
<feature type="region of interest" description="Disordered" evidence="5">
    <location>
        <begin position="1"/>
        <end position="39"/>
    </location>
</feature>
<evidence type="ECO:0000313" key="9">
    <source>
        <dbReference type="Proteomes" id="UP000014760"/>
    </source>
</evidence>
<evidence type="ECO:0000256" key="5">
    <source>
        <dbReference type="SAM" id="MobiDB-lite"/>
    </source>
</evidence>
<evidence type="ECO:0000256" key="1">
    <source>
        <dbReference type="ARBA" id="ARBA00022723"/>
    </source>
</evidence>
<organism evidence="7">
    <name type="scientific">Capitella teleta</name>
    <name type="common">Polychaete worm</name>
    <dbReference type="NCBI Taxonomy" id="283909"/>
    <lineage>
        <taxon>Eukaryota</taxon>
        <taxon>Metazoa</taxon>
        <taxon>Spiralia</taxon>
        <taxon>Lophotrochozoa</taxon>
        <taxon>Annelida</taxon>
        <taxon>Polychaeta</taxon>
        <taxon>Sedentaria</taxon>
        <taxon>Scolecida</taxon>
        <taxon>Capitellidae</taxon>
        <taxon>Capitella</taxon>
    </lineage>
</organism>
<evidence type="ECO:0000313" key="7">
    <source>
        <dbReference type="EMBL" id="ELT90474.1"/>
    </source>
</evidence>
<sequence length="128" mass="13738">MAHFPILGGQGLPPPNTTPNGRPIEHPAPPGRKYISPEPNAHSVFDVQSVQTQSNSNTNGVLDLRVKESNQSPSDLVSQEGKLGLNVKCDVCTNLAAFLCASCKKAAYCGRQCQMQGWDQHKSTCSFG</sequence>
<dbReference type="EnsemblMetazoa" id="CapteT222728">
    <property type="protein sequence ID" value="CapteP222728"/>
    <property type="gene ID" value="CapteG222728"/>
</dbReference>
<dbReference type="Proteomes" id="UP000014760">
    <property type="component" value="Unassembled WGS sequence"/>
</dbReference>
<dbReference type="InterPro" id="IPR002893">
    <property type="entry name" value="Znf_MYND"/>
</dbReference>
<keyword evidence="3" id="KW-0862">Zinc</keyword>
<reference evidence="8" key="3">
    <citation type="submission" date="2015-06" db="UniProtKB">
        <authorList>
            <consortium name="EnsemblMetazoa"/>
        </authorList>
    </citation>
    <scope>IDENTIFICATION</scope>
</reference>
<dbReference type="SUPFAM" id="SSF144232">
    <property type="entry name" value="HIT/MYND zinc finger-like"/>
    <property type="match status" value="1"/>
</dbReference>